<organism evidence="6 7">
    <name type="scientific">Trifolium subterraneum</name>
    <name type="common">Subterranean clover</name>
    <dbReference type="NCBI Taxonomy" id="3900"/>
    <lineage>
        <taxon>Eukaryota</taxon>
        <taxon>Viridiplantae</taxon>
        <taxon>Streptophyta</taxon>
        <taxon>Embryophyta</taxon>
        <taxon>Tracheophyta</taxon>
        <taxon>Spermatophyta</taxon>
        <taxon>Magnoliopsida</taxon>
        <taxon>eudicotyledons</taxon>
        <taxon>Gunneridae</taxon>
        <taxon>Pentapetalae</taxon>
        <taxon>rosids</taxon>
        <taxon>fabids</taxon>
        <taxon>Fabales</taxon>
        <taxon>Fabaceae</taxon>
        <taxon>Papilionoideae</taxon>
        <taxon>50 kb inversion clade</taxon>
        <taxon>NPAAA clade</taxon>
        <taxon>Hologalegina</taxon>
        <taxon>IRL clade</taxon>
        <taxon>Trifolieae</taxon>
        <taxon>Trifolium</taxon>
    </lineage>
</organism>
<dbReference type="PANTHER" id="PTHR10492:SF101">
    <property type="entry name" value="ATP-DEPENDENT DNA HELICASE"/>
    <property type="match status" value="1"/>
</dbReference>
<comment type="cofactor">
    <cofactor evidence="1">
        <name>Mg(2+)</name>
        <dbReference type="ChEBI" id="CHEBI:18420"/>
    </cofactor>
</comment>
<dbReference type="InterPro" id="IPR027417">
    <property type="entry name" value="P-loop_NTPase"/>
</dbReference>
<comment type="similarity">
    <text evidence="1">Belongs to the helicase family.</text>
</comment>
<accession>A0A2Z6NRW2</accession>
<feature type="region of interest" description="Disordered" evidence="2">
    <location>
        <begin position="469"/>
        <end position="506"/>
    </location>
</feature>
<dbReference type="GO" id="GO:0043139">
    <property type="term" value="F:5'-3' DNA helicase activity"/>
    <property type="evidence" value="ECO:0007669"/>
    <property type="project" value="UniProtKB-EC"/>
</dbReference>
<dbReference type="Pfam" id="PF02721">
    <property type="entry name" value="DUF223"/>
    <property type="match status" value="1"/>
</dbReference>
<feature type="domain" description="Replication protein A 70 kDa DNA-binding subunit B/D first OB fold" evidence="3">
    <location>
        <begin position="83"/>
        <end position="187"/>
    </location>
</feature>
<feature type="compositionally biased region" description="Basic and acidic residues" evidence="2">
    <location>
        <begin position="474"/>
        <end position="483"/>
    </location>
</feature>
<gene>
    <name evidence="6" type="ORF">TSUD_403240</name>
</gene>
<evidence type="ECO:0000313" key="7">
    <source>
        <dbReference type="Proteomes" id="UP000242715"/>
    </source>
</evidence>
<dbReference type="Gene3D" id="2.40.50.140">
    <property type="entry name" value="Nucleic acid-binding proteins"/>
    <property type="match status" value="2"/>
</dbReference>
<dbReference type="SUPFAM" id="SSF50249">
    <property type="entry name" value="Nucleic acid-binding proteins"/>
    <property type="match status" value="2"/>
</dbReference>
<dbReference type="PANTHER" id="PTHR10492">
    <property type="match status" value="1"/>
</dbReference>
<feature type="domain" description="DNA helicase Pif1-like DEAD-box helicase" evidence="4">
    <location>
        <begin position="1360"/>
        <end position="1578"/>
    </location>
</feature>
<feature type="domain" description="Helitron helicase-like" evidence="5">
    <location>
        <begin position="838"/>
        <end position="912"/>
    </location>
</feature>
<keyword evidence="7" id="KW-1185">Reference proteome</keyword>
<name>A0A2Z6NRW2_TRISU</name>
<dbReference type="Proteomes" id="UP000242715">
    <property type="component" value="Unassembled WGS sequence"/>
</dbReference>
<evidence type="ECO:0000259" key="4">
    <source>
        <dbReference type="Pfam" id="PF05970"/>
    </source>
</evidence>
<evidence type="ECO:0000313" key="6">
    <source>
        <dbReference type="EMBL" id="GAU47014.1"/>
    </source>
</evidence>
<keyword evidence="1" id="KW-0378">Hydrolase</keyword>
<evidence type="ECO:0000256" key="1">
    <source>
        <dbReference type="RuleBase" id="RU363044"/>
    </source>
</evidence>
<dbReference type="InterPro" id="IPR025476">
    <property type="entry name" value="Helitron_helicase-like"/>
</dbReference>
<keyword evidence="1" id="KW-0347">Helicase</keyword>
<protein>
    <recommendedName>
        <fullName evidence="1">ATP-dependent DNA helicase</fullName>
        <ecNumber evidence="1">5.6.2.3</ecNumber>
    </recommendedName>
</protein>
<evidence type="ECO:0000259" key="5">
    <source>
        <dbReference type="Pfam" id="PF14214"/>
    </source>
</evidence>
<comment type="catalytic activity">
    <reaction evidence="1">
        <text>ATP + H2O = ADP + phosphate + H(+)</text>
        <dbReference type="Rhea" id="RHEA:13065"/>
        <dbReference type="ChEBI" id="CHEBI:15377"/>
        <dbReference type="ChEBI" id="CHEBI:15378"/>
        <dbReference type="ChEBI" id="CHEBI:30616"/>
        <dbReference type="ChEBI" id="CHEBI:43474"/>
        <dbReference type="ChEBI" id="CHEBI:456216"/>
        <dbReference type="EC" id="5.6.2.3"/>
    </reaction>
</comment>
<dbReference type="InterPro" id="IPR010285">
    <property type="entry name" value="DNA_helicase_pif1-like_DEAD"/>
</dbReference>
<keyword evidence="1" id="KW-0227">DNA damage</keyword>
<dbReference type="GO" id="GO:0005524">
    <property type="term" value="F:ATP binding"/>
    <property type="evidence" value="ECO:0007669"/>
    <property type="project" value="UniProtKB-KW"/>
</dbReference>
<dbReference type="CDD" id="cd04481">
    <property type="entry name" value="RPA1_DBD_B_like"/>
    <property type="match status" value="1"/>
</dbReference>
<dbReference type="Pfam" id="PF05970">
    <property type="entry name" value="PIF1"/>
    <property type="match status" value="1"/>
</dbReference>
<dbReference type="Pfam" id="PF14214">
    <property type="entry name" value="Helitron_like_N"/>
    <property type="match status" value="1"/>
</dbReference>
<dbReference type="InterPro" id="IPR012340">
    <property type="entry name" value="NA-bd_OB-fold"/>
</dbReference>
<dbReference type="GO" id="GO:0016887">
    <property type="term" value="F:ATP hydrolysis activity"/>
    <property type="evidence" value="ECO:0007669"/>
    <property type="project" value="RHEA"/>
</dbReference>
<dbReference type="EMBL" id="DF974276">
    <property type="protein sequence ID" value="GAU47014.1"/>
    <property type="molecule type" value="Genomic_DNA"/>
</dbReference>
<dbReference type="SUPFAM" id="SSF52540">
    <property type="entry name" value="P-loop containing nucleoside triphosphate hydrolases"/>
    <property type="match status" value="1"/>
</dbReference>
<proteinExistence type="inferred from homology"/>
<dbReference type="GO" id="GO:0006281">
    <property type="term" value="P:DNA repair"/>
    <property type="evidence" value="ECO:0007669"/>
    <property type="project" value="UniProtKB-KW"/>
</dbReference>
<sequence>MKFVIDRFGIPPYFMNDLPESIDLLSFSHDGNNFRVAHEKTLTYYDVCTGFLMLPYDEFGEFAFDKATTSIKLVDDCGMYVKMTKISEITGGKIDFQLRVRVINLWSTPDRNYPAEDGAMHTIFLDKDCGKIHAIVKKDLIFQFKDVIEEGAAYVIERFMVAKNDSSFKTTPHKHKLNFMRGTSVFKVTATEIPANHFQFMSFQEILASSKEDQYLDVIGHVVEKNVIKETEKNGNIHRVMDATLEDLEIHCTLWGDFAVKMQQFIDGHDSTLPVIMVLQFGKLKKYLGSMGVSNAFYGTKLFLNGQIPEVAAYIEKHVLDVLQELLSLVASYTVTNAKCHELQFLGRWSSNNYPSELDVFVEKRLLFKVEVTDANLYRNWRGYTVKKVTDDADTIARFISLHGITVGGDGEDANCVDLVCSLGDDTPLVSNEGADSTNNEEIILYGPQHTPNSKLSCKKSLDLEGIGASATKEPSRPIEDSAHLGSSDHSPLKKPTGKRTATVDEGDVAASKEIKLPYTNIPFICDNDLNQIPCSANTEDLEVPLNSDYDVALDRYVGDNELTSATSPVSAFSVYFNVGQSTCICLDCGAIMCQGDIEIVPYKRLPDLLHNLYHGRDKRSRFFIDNIRSFNSMFVFTSMGGDIDSSLNDGNAPPMFVLNGENYHQIGSLLPMPGKPPKFAQLYIYDTDNEISNRMAAVRMKDDAAAFKSSIVRDIREALDACDNPYVRAYNTVRNTLHLQGTPNVKLQILGKRGCDGRRYNLPTASEVAALIVGDFDATKFERDVIVETQSGLLQRISTFKPSYWPLQYPLLFPRGEDGYSRDIEFRDNDRKATRKRQFITQLDTIESDRLRYMRNHQKDLRSDMYKGLTEAILRGDNDAANAGKRVVLPASFVGGARYMIQNYQDAMAILIYTIEFQKRGLPHAHILVFLQSAYKMSHPDSIDKIINAEIPDKTRDRELFEIVSTLMIHGPCGDQNNKSPCMQKGRCVKYFPKKFVSNTNIDADDYPVYRRRDNGVFIQKGEHFADNRFVVPYNRHLLLKYNAHINVEWCNQSRSIKYLFKYVNKGHDRVTAGFYRGGHNGDGVDVVDEIKTYYDCRYLSVGEAVWRIFVFDVNYREPSVDRLSFHLENEQSVIFPDDASIEEIVAKPYAKYTKFLAWMDASKRYPEARNLTYGEFPTKFVWNKQKRAWTPRKQGYSIGRLHFVPPGSGQKFYLRILLNYAKGPTCFDDIKTINNVKYTSFKEACFAAGLMDVSNQLHRPNRVWNSTWEEMSDDIQHKQRQILRRPDLVLNADQLKSYALAEIGNLLQGNGKTFDDYPDMPKPDIGLMPDRGNRLIYDELNYDRRLLAEEHRNLMSTMTLEQRSIYDKIMMRIQQKKPGFFFLNGYGGTGKTYIWRALSAALRSVGQIVLAVASSGIAALLIPGGRTAHSRFAIPLNVDEYSSCQIGRTDDLAHLIRRAKLIIWDEAPMMHRHCFEAVDRTLKDVMKEKRFPLGGKVVVLDGDFRQILHVIPKGTRHEIVKASINSSPLWRFCEVLRLTTNMRLLAGCTDSDIEKRKEFSEWILEIGDGRIGDADDERIMVQIPRDLLKHGSGNPLADIVNSIYPNLLHNMQDPSFFRDRAILAPKNAIVDAVNDYILDLVPGDEKIYLSYDSPCSTVAARKRTLGLKSKVLAIKGAVGLKSKALGLKSKFAVKKTLGLNSKVFTIKDAVGLNSKALGLKSKFAVKKALGLKSEVFAARMIMIRRTRRAGAPQGCAPARTGSK</sequence>
<keyword evidence="1" id="KW-0234">DNA repair</keyword>
<dbReference type="GO" id="GO:0000723">
    <property type="term" value="P:telomere maintenance"/>
    <property type="evidence" value="ECO:0007669"/>
    <property type="project" value="InterPro"/>
</dbReference>
<keyword evidence="1" id="KW-0067">ATP-binding</keyword>
<dbReference type="InterPro" id="IPR003871">
    <property type="entry name" value="RFA1B/D_OB_1st"/>
</dbReference>
<dbReference type="OrthoDB" id="2272314at2759"/>
<keyword evidence="1" id="KW-0233">DNA recombination</keyword>
<keyword evidence="1" id="KW-0547">Nucleotide-binding</keyword>
<dbReference type="EC" id="5.6.2.3" evidence="1"/>
<dbReference type="CDD" id="cd04480">
    <property type="entry name" value="RPA1_DBD_A_like"/>
    <property type="match status" value="1"/>
</dbReference>
<evidence type="ECO:0000256" key="2">
    <source>
        <dbReference type="SAM" id="MobiDB-lite"/>
    </source>
</evidence>
<reference evidence="7" key="1">
    <citation type="journal article" date="2017" name="Front. Plant Sci.">
        <title>Climate Clever Clovers: New Paradigm to Reduce the Environmental Footprint of Ruminants by Breeding Low Methanogenic Forages Utilizing Haplotype Variation.</title>
        <authorList>
            <person name="Kaur P."/>
            <person name="Appels R."/>
            <person name="Bayer P.E."/>
            <person name="Keeble-Gagnere G."/>
            <person name="Wang J."/>
            <person name="Hirakawa H."/>
            <person name="Shirasawa K."/>
            <person name="Vercoe P."/>
            <person name="Stefanova K."/>
            <person name="Durmic Z."/>
            <person name="Nichols P."/>
            <person name="Revell C."/>
            <person name="Isobe S.N."/>
            <person name="Edwards D."/>
            <person name="Erskine W."/>
        </authorList>
    </citation>
    <scope>NUCLEOTIDE SEQUENCE [LARGE SCALE GENOMIC DNA]</scope>
    <source>
        <strain evidence="7">cv. Daliak</strain>
    </source>
</reference>
<dbReference type="GO" id="GO:0006310">
    <property type="term" value="P:DNA recombination"/>
    <property type="evidence" value="ECO:0007669"/>
    <property type="project" value="UniProtKB-KW"/>
</dbReference>
<evidence type="ECO:0000259" key="3">
    <source>
        <dbReference type="Pfam" id="PF02721"/>
    </source>
</evidence>
<dbReference type="Gene3D" id="3.40.50.300">
    <property type="entry name" value="P-loop containing nucleotide triphosphate hydrolases"/>
    <property type="match status" value="1"/>
</dbReference>